<gene>
    <name evidence="2" type="ORF">WH95_00835</name>
</gene>
<dbReference type="InterPro" id="IPR029068">
    <property type="entry name" value="Glyas_Bleomycin-R_OHBP_Dase"/>
</dbReference>
<proteinExistence type="predicted"/>
<name>A0A0M2RAZ7_9PROT</name>
<dbReference type="Pfam" id="PF00903">
    <property type="entry name" value="Glyoxalase"/>
    <property type="match status" value="1"/>
</dbReference>
<protein>
    <submittedName>
        <fullName evidence="2">Glyoxalase</fullName>
    </submittedName>
</protein>
<accession>A0A0M2RAZ7</accession>
<reference evidence="2 3" key="1">
    <citation type="submission" date="2015-03" db="EMBL/GenBank/DDBJ databases">
        <title>Genome sequence of Kiloniella sp. P1-1, isolated from the gut microflora of Pacific white shrimp, Penaeus vannamei.</title>
        <authorList>
            <person name="Shao Z."/>
            <person name="Wang L."/>
            <person name="Li X."/>
        </authorList>
    </citation>
    <scope>NUCLEOTIDE SEQUENCE [LARGE SCALE GENOMIC DNA]</scope>
    <source>
        <strain evidence="2 3">P1-1</strain>
    </source>
</reference>
<evidence type="ECO:0000259" key="1">
    <source>
        <dbReference type="Pfam" id="PF00903"/>
    </source>
</evidence>
<dbReference type="EMBL" id="LANI01000001">
    <property type="protein sequence ID" value="KKJ78821.1"/>
    <property type="molecule type" value="Genomic_DNA"/>
</dbReference>
<dbReference type="Gene3D" id="3.10.180.10">
    <property type="entry name" value="2,3-Dihydroxybiphenyl 1,2-Dioxygenase, domain 1"/>
    <property type="match status" value="1"/>
</dbReference>
<sequence length="135" mass="15724">MKKTPTRPEINQSIVFTYCDDLDLASRFFRETMELEFVVDQGACHIYRLTDLSFLGVCCLPDRPRSQVGVMITIVSSDVDGWYEFLTSKGVKYIKNPGHSEKFSVYSSLFESPHGYKIEIQNFEDKEWHKRNIKV</sequence>
<dbReference type="InterPro" id="IPR004360">
    <property type="entry name" value="Glyas_Fos-R_dOase_dom"/>
</dbReference>
<comment type="caution">
    <text evidence="2">The sequence shown here is derived from an EMBL/GenBank/DDBJ whole genome shotgun (WGS) entry which is preliminary data.</text>
</comment>
<dbReference type="Proteomes" id="UP000034491">
    <property type="component" value="Unassembled WGS sequence"/>
</dbReference>
<evidence type="ECO:0000313" key="2">
    <source>
        <dbReference type="EMBL" id="KKJ78821.1"/>
    </source>
</evidence>
<dbReference type="SUPFAM" id="SSF54593">
    <property type="entry name" value="Glyoxalase/Bleomycin resistance protein/Dihydroxybiphenyl dioxygenase"/>
    <property type="match status" value="1"/>
</dbReference>
<dbReference type="AlphaFoldDB" id="A0A0M2RAZ7"/>
<dbReference type="OrthoDB" id="9806868at2"/>
<feature type="domain" description="Glyoxalase/fosfomycin resistance/dioxygenase" evidence="1">
    <location>
        <begin position="70"/>
        <end position="120"/>
    </location>
</feature>
<evidence type="ECO:0000313" key="3">
    <source>
        <dbReference type="Proteomes" id="UP000034491"/>
    </source>
</evidence>
<organism evidence="2 3">
    <name type="scientific">Kiloniella litopenaei</name>
    <dbReference type="NCBI Taxonomy" id="1549748"/>
    <lineage>
        <taxon>Bacteria</taxon>
        <taxon>Pseudomonadati</taxon>
        <taxon>Pseudomonadota</taxon>
        <taxon>Alphaproteobacteria</taxon>
        <taxon>Rhodospirillales</taxon>
        <taxon>Kiloniellaceae</taxon>
        <taxon>Kiloniella</taxon>
    </lineage>
</organism>
<dbReference type="RefSeq" id="WP_046502138.1">
    <property type="nucleotide sequence ID" value="NZ_LANI01000001.1"/>
</dbReference>
<dbReference type="STRING" id="1549748.WH95_00835"/>
<dbReference type="CDD" id="cd06587">
    <property type="entry name" value="VOC"/>
    <property type="match status" value="1"/>
</dbReference>
<keyword evidence="3" id="KW-1185">Reference proteome</keyword>